<protein>
    <recommendedName>
        <fullName evidence="2">PKD domain-containing protein</fullName>
    </recommendedName>
</protein>
<dbReference type="EMBL" id="FOLD01000004">
    <property type="protein sequence ID" value="SFC14680.1"/>
    <property type="molecule type" value="Genomic_DNA"/>
</dbReference>
<keyword evidence="4" id="KW-1185">Reference proteome</keyword>
<feature type="domain" description="PKD" evidence="2">
    <location>
        <begin position="411"/>
        <end position="480"/>
    </location>
</feature>
<dbReference type="InterPro" id="IPR000601">
    <property type="entry name" value="PKD_dom"/>
</dbReference>
<dbReference type="InterPro" id="IPR013783">
    <property type="entry name" value="Ig-like_fold"/>
</dbReference>
<dbReference type="InterPro" id="IPR035986">
    <property type="entry name" value="PKD_dom_sf"/>
</dbReference>
<evidence type="ECO:0000313" key="4">
    <source>
        <dbReference type="Proteomes" id="UP000198639"/>
    </source>
</evidence>
<dbReference type="RefSeq" id="WP_143084511.1">
    <property type="nucleotide sequence ID" value="NZ_FOLD01000004.1"/>
</dbReference>
<dbReference type="SUPFAM" id="SSF49299">
    <property type="entry name" value="PKD domain"/>
    <property type="match status" value="1"/>
</dbReference>
<dbReference type="PROSITE" id="PS50093">
    <property type="entry name" value="PKD"/>
    <property type="match status" value="1"/>
</dbReference>
<proteinExistence type="predicted"/>
<keyword evidence="1" id="KW-0732">Signal</keyword>
<name>A0A1I1H0G4_9BURK</name>
<evidence type="ECO:0000313" key="3">
    <source>
        <dbReference type="EMBL" id="SFC14680.1"/>
    </source>
</evidence>
<gene>
    <name evidence="3" type="ORF">SAMN05216204_10462</name>
</gene>
<feature type="signal peptide" evidence="1">
    <location>
        <begin position="1"/>
        <end position="24"/>
    </location>
</feature>
<dbReference type="OrthoDB" id="8746727at2"/>
<reference evidence="4" key="1">
    <citation type="submission" date="2016-10" db="EMBL/GenBank/DDBJ databases">
        <authorList>
            <person name="Varghese N."/>
            <person name="Submissions S."/>
        </authorList>
    </citation>
    <scope>NUCLEOTIDE SEQUENCE [LARGE SCALE GENOMIC DNA]</scope>
    <source>
        <strain evidence="4">CGMCC 1.12041</strain>
    </source>
</reference>
<dbReference type="CDD" id="cd00146">
    <property type="entry name" value="PKD"/>
    <property type="match status" value="1"/>
</dbReference>
<dbReference type="STRING" id="1164594.SAMN05216204_10462"/>
<accession>A0A1I1H0G4</accession>
<dbReference type="Pfam" id="PF18911">
    <property type="entry name" value="PKD_4"/>
    <property type="match status" value="1"/>
</dbReference>
<evidence type="ECO:0000256" key="1">
    <source>
        <dbReference type="SAM" id="SignalP"/>
    </source>
</evidence>
<dbReference type="Gene3D" id="2.60.40.10">
    <property type="entry name" value="Immunoglobulins"/>
    <property type="match status" value="1"/>
</dbReference>
<dbReference type="Proteomes" id="UP000198639">
    <property type="component" value="Unassembled WGS sequence"/>
</dbReference>
<dbReference type="AlphaFoldDB" id="A0A1I1H0G4"/>
<feature type="chain" id="PRO_5011463865" description="PKD domain-containing protein" evidence="1">
    <location>
        <begin position="25"/>
        <end position="637"/>
    </location>
</feature>
<sequence>MRTFSIRQVSLAAALLALGGTVAASPPRDLYGIVNLAPLQAFGGYVNVRGQAAFEYVAIDDILRVSYFNGERVLDPISPPGLVSALGGLNDKGEVAYYARHPDPSSPLSAPFRPGRWSAARGPVTLPSYNPAADAFTSGINNLGVIVGSSSTSPDPAFYRGARWSATNGLASLPAPTGIGDVYLSDINEYNNSVGYGVGPGGAANALVWDSANRAYNLGTFGAAGAVAHHINNRADIAGMLNPATGTDFQAFLWSRDKPTLRVGPRSVVTALNQVGELVGRIQRFANDNSAFLFSRARGFVSLHPAGFYASEAIDVNDSGASAGAAQRTMFAETRAWRWLRSGAGVDLNTRLLNPPDGLVLNTALAIGGNGDILANSNVGVVLLRANGGGTDAPVVGPIVMPAPRLNQPFNLSLSYRDRNPGDAHRATIDWGDGAGPLPAAISGFKGRGAVSATHTYTAEGDYSIIVRVTDSTGKTTLQYKRFTLRELGTPLLSGQGLLADGANTTKAAAPLAFRLSAPLALKEGSATPFSFQLIGRTSFRGEQLERITQDGNKVRLEGSGQLDDKAGYRFIVDATAGGAAGGGDPGQVSVRIVKADAPGAAQRAGSAVAGDPAAAAHAPADVVAGSLRQGSIQLLR</sequence>
<organism evidence="3 4">
    <name type="scientific">Massilia yuzhufengensis</name>
    <dbReference type="NCBI Taxonomy" id="1164594"/>
    <lineage>
        <taxon>Bacteria</taxon>
        <taxon>Pseudomonadati</taxon>
        <taxon>Pseudomonadota</taxon>
        <taxon>Betaproteobacteria</taxon>
        <taxon>Burkholderiales</taxon>
        <taxon>Oxalobacteraceae</taxon>
        <taxon>Telluria group</taxon>
        <taxon>Massilia</taxon>
    </lineage>
</organism>
<evidence type="ECO:0000259" key="2">
    <source>
        <dbReference type="PROSITE" id="PS50093"/>
    </source>
</evidence>